<evidence type="ECO:0000313" key="1">
    <source>
        <dbReference type="EMBL" id="GJS56264.1"/>
    </source>
</evidence>
<dbReference type="Proteomes" id="UP001151760">
    <property type="component" value="Unassembled WGS sequence"/>
</dbReference>
<reference evidence="1" key="1">
    <citation type="journal article" date="2022" name="Int. J. Mol. Sci.">
        <title>Draft Genome of Tanacetum Coccineum: Genomic Comparison of Closely Related Tanacetum-Family Plants.</title>
        <authorList>
            <person name="Yamashiro T."/>
            <person name="Shiraishi A."/>
            <person name="Nakayama K."/>
            <person name="Satake H."/>
        </authorList>
    </citation>
    <scope>NUCLEOTIDE SEQUENCE</scope>
</reference>
<protein>
    <submittedName>
        <fullName evidence="1">Uncharacterized protein</fullName>
    </submittedName>
</protein>
<gene>
    <name evidence="1" type="ORF">Tco_0629626</name>
</gene>
<sequence>MMEEASQKADHAFRPIQSVEGVSAIILPATLVPMGASTTKKNNREVHLHYLKHLKESVETLREIVEEAKVDRPLDRSIVSACCYTKTLPKELLE</sequence>
<name>A0ABQ4WTN5_9ASTR</name>
<dbReference type="EMBL" id="BQNB010008924">
    <property type="protein sequence ID" value="GJS56264.1"/>
    <property type="molecule type" value="Genomic_DNA"/>
</dbReference>
<keyword evidence="2" id="KW-1185">Reference proteome</keyword>
<evidence type="ECO:0000313" key="2">
    <source>
        <dbReference type="Proteomes" id="UP001151760"/>
    </source>
</evidence>
<organism evidence="1 2">
    <name type="scientific">Tanacetum coccineum</name>
    <dbReference type="NCBI Taxonomy" id="301880"/>
    <lineage>
        <taxon>Eukaryota</taxon>
        <taxon>Viridiplantae</taxon>
        <taxon>Streptophyta</taxon>
        <taxon>Embryophyta</taxon>
        <taxon>Tracheophyta</taxon>
        <taxon>Spermatophyta</taxon>
        <taxon>Magnoliopsida</taxon>
        <taxon>eudicotyledons</taxon>
        <taxon>Gunneridae</taxon>
        <taxon>Pentapetalae</taxon>
        <taxon>asterids</taxon>
        <taxon>campanulids</taxon>
        <taxon>Asterales</taxon>
        <taxon>Asteraceae</taxon>
        <taxon>Asteroideae</taxon>
        <taxon>Anthemideae</taxon>
        <taxon>Anthemidinae</taxon>
        <taxon>Tanacetum</taxon>
    </lineage>
</organism>
<proteinExistence type="predicted"/>
<reference evidence="1" key="2">
    <citation type="submission" date="2022-01" db="EMBL/GenBank/DDBJ databases">
        <authorList>
            <person name="Yamashiro T."/>
            <person name="Shiraishi A."/>
            <person name="Satake H."/>
            <person name="Nakayama K."/>
        </authorList>
    </citation>
    <scope>NUCLEOTIDE SEQUENCE</scope>
</reference>
<comment type="caution">
    <text evidence="1">The sequence shown here is derived from an EMBL/GenBank/DDBJ whole genome shotgun (WGS) entry which is preliminary data.</text>
</comment>
<accession>A0ABQ4WTN5</accession>